<dbReference type="AlphaFoldDB" id="A0A4U0TZM0"/>
<sequence>MSFAGGFIPYSPPPSSVTASSTTAAAQTLPHPRNTPLRPGGTKESAFIRHVDQRLLHIQRRFAKRSSPGAPRLEENERVPVDGEDGVAERWAGTKGDGYTSMRQACREISEAVDVVWVSGTPSLQVPYLIYLALVLADVVSGMPLSAKSLFGCLGKMDRCFASLIQGRDVESGETLPGFEGRRGVSGTEKVRIRSLVERTRVAALEAFKKGEFDDEPGEQEEGEDEDEDEDMDGGLVLEGEDFGEEEDSWDMQLARVYDRTIQELGDTLEAPSIGIVTERRL</sequence>
<name>A0A4U0TZM0_9PEZI</name>
<organism evidence="2 3">
    <name type="scientific">Friedmanniomyces endolithicus</name>
    <dbReference type="NCBI Taxonomy" id="329885"/>
    <lineage>
        <taxon>Eukaryota</taxon>
        <taxon>Fungi</taxon>
        <taxon>Dikarya</taxon>
        <taxon>Ascomycota</taxon>
        <taxon>Pezizomycotina</taxon>
        <taxon>Dothideomycetes</taxon>
        <taxon>Dothideomycetidae</taxon>
        <taxon>Mycosphaerellales</taxon>
        <taxon>Teratosphaeriaceae</taxon>
        <taxon>Friedmanniomyces</taxon>
    </lineage>
</organism>
<dbReference type="InterPro" id="IPR031349">
    <property type="entry name" value="Tfb6"/>
</dbReference>
<dbReference type="GO" id="GO:0005675">
    <property type="term" value="C:transcription factor TFIIH holo complex"/>
    <property type="evidence" value="ECO:0007669"/>
    <property type="project" value="TreeGrafter"/>
</dbReference>
<feature type="compositionally biased region" description="Low complexity" evidence="1">
    <location>
        <begin position="16"/>
        <end position="28"/>
    </location>
</feature>
<dbReference type="Proteomes" id="UP000310066">
    <property type="component" value="Unassembled WGS sequence"/>
</dbReference>
<comment type="caution">
    <text evidence="2">The sequence shown here is derived from an EMBL/GenBank/DDBJ whole genome shotgun (WGS) entry which is preliminary data.</text>
</comment>
<gene>
    <name evidence="2" type="ORF">B0A54_16812</name>
</gene>
<accession>A0A4U0TZM0</accession>
<protein>
    <submittedName>
        <fullName evidence="2">Uncharacterized protein</fullName>
    </submittedName>
</protein>
<dbReference type="PANTHER" id="PTHR37781:SF1">
    <property type="entry name" value="ADR380WP"/>
    <property type="match status" value="1"/>
</dbReference>
<feature type="compositionally biased region" description="Acidic residues" evidence="1">
    <location>
        <begin position="213"/>
        <end position="249"/>
    </location>
</feature>
<dbReference type="PANTHER" id="PTHR37781">
    <property type="entry name" value="TFIIH COMPLEX SUBUNIT"/>
    <property type="match status" value="1"/>
</dbReference>
<proteinExistence type="predicted"/>
<feature type="region of interest" description="Disordered" evidence="1">
    <location>
        <begin position="1"/>
        <end position="43"/>
    </location>
</feature>
<feature type="region of interest" description="Disordered" evidence="1">
    <location>
        <begin position="210"/>
        <end position="249"/>
    </location>
</feature>
<dbReference type="Pfam" id="PF17110">
    <property type="entry name" value="TFB6"/>
    <property type="match status" value="1"/>
</dbReference>
<evidence type="ECO:0000313" key="3">
    <source>
        <dbReference type="Proteomes" id="UP000310066"/>
    </source>
</evidence>
<dbReference type="OrthoDB" id="5420410at2759"/>
<evidence type="ECO:0000256" key="1">
    <source>
        <dbReference type="SAM" id="MobiDB-lite"/>
    </source>
</evidence>
<reference evidence="2 3" key="1">
    <citation type="submission" date="2017-03" db="EMBL/GenBank/DDBJ databases">
        <title>Genomes of endolithic fungi from Antarctica.</title>
        <authorList>
            <person name="Coleine C."/>
            <person name="Masonjones S."/>
            <person name="Stajich J.E."/>
        </authorList>
    </citation>
    <scope>NUCLEOTIDE SEQUENCE [LARGE SCALE GENOMIC DNA]</scope>
    <source>
        <strain evidence="2 3">CCFEE 5311</strain>
    </source>
</reference>
<dbReference type="STRING" id="329885.A0A4U0TZM0"/>
<evidence type="ECO:0000313" key="2">
    <source>
        <dbReference type="EMBL" id="TKA27496.1"/>
    </source>
</evidence>
<dbReference type="EMBL" id="NAJP01000127">
    <property type="protein sequence ID" value="TKA27496.1"/>
    <property type="molecule type" value="Genomic_DNA"/>
</dbReference>